<keyword evidence="2" id="KW-0488">Methylation</keyword>
<evidence type="ECO:0000256" key="6">
    <source>
        <dbReference type="SAM" id="MobiDB-lite"/>
    </source>
</evidence>
<accession>A0A8J4A528</accession>
<protein>
    <recommendedName>
        <fullName evidence="11">Class I peptide chain release factor</fullName>
    </recommendedName>
</protein>
<evidence type="ECO:0000256" key="2">
    <source>
        <dbReference type="ARBA" id="ARBA00022481"/>
    </source>
</evidence>
<evidence type="ECO:0000259" key="8">
    <source>
        <dbReference type="Pfam" id="PF03462"/>
    </source>
</evidence>
<dbReference type="Gene3D" id="3.30.160.20">
    <property type="match status" value="1"/>
</dbReference>
<organism evidence="9 10">
    <name type="scientific">Virgisporangium ochraceum</name>
    <dbReference type="NCBI Taxonomy" id="65505"/>
    <lineage>
        <taxon>Bacteria</taxon>
        <taxon>Bacillati</taxon>
        <taxon>Actinomycetota</taxon>
        <taxon>Actinomycetes</taxon>
        <taxon>Micromonosporales</taxon>
        <taxon>Micromonosporaceae</taxon>
        <taxon>Virgisporangium</taxon>
    </lineage>
</organism>
<keyword evidence="4" id="KW-0648">Protein biosynthesis</keyword>
<keyword evidence="10" id="KW-1185">Reference proteome</keyword>
<evidence type="ECO:0000256" key="3">
    <source>
        <dbReference type="ARBA" id="ARBA00022490"/>
    </source>
</evidence>
<dbReference type="GO" id="GO:0003747">
    <property type="term" value="F:translation release factor activity"/>
    <property type="evidence" value="ECO:0007669"/>
    <property type="project" value="InterPro"/>
</dbReference>
<evidence type="ECO:0000313" key="10">
    <source>
        <dbReference type="Proteomes" id="UP000635606"/>
    </source>
</evidence>
<sequence length="289" mass="31020">MRTRLPVAGPAGHGCRAPPPRPSLTSRAGVPIPVGGIPLPAARTVAVPDTLPCALPRVPRKGSFVMSTVVVEIRPGEGGDDAVAFATELTDAVSAHARRHGCRATVRTGRTITVTVTGRHAAGLRLHDLTGTHRIQRIPRNDRAGRRHTSTATVAVLDAVATVGPGLSRDDVDIDVYSGSGPGGQHRNKTEQCARLTHRPTGLVVVATASRSQRQNIEAAFAELERRLGAAAVEAAEADRNRVRRTQIATGERPQKQWTWNDQRAEVVDHSTGARYPMAAFRRGRFDLR</sequence>
<comment type="similarity">
    <text evidence="1">Belongs to the prokaryotic/mitochondrial release factor family.</text>
</comment>
<feature type="coiled-coil region" evidence="5">
    <location>
        <begin position="207"/>
        <end position="241"/>
    </location>
</feature>
<dbReference type="SUPFAM" id="SSF75620">
    <property type="entry name" value="Release factor"/>
    <property type="match status" value="1"/>
</dbReference>
<dbReference type="Gene3D" id="3.30.70.1660">
    <property type="match status" value="1"/>
</dbReference>
<dbReference type="InterPro" id="IPR005139">
    <property type="entry name" value="PCRF"/>
</dbReference>
<dbReference type="AlphaFoldDB" id="A0A8J4A528"/>
<dbReference type="PANTHER" id="PTHR43804:SF7">
    <property type="entry name" value="LD18447P"/>
    <property type="match status" value="1"/>
</dbReference>
<feature type="domain" description="Peptide chain release factor" evidence="8">
    <location>
        <begin position="67"/>
        <end position="154"/>
    </location>
</feature>
<dbReference type="InterPro" id="IPR000352">
    <property type="entry name" value="Pep_chain_release_fac_I"/>
</dbReference>
<feature type="region of interest" description="Disordered" evidence="6">
    <location>
        <begin position="1"/>
        <end position="27"/>
    </location>
</feature>
<dbReference type="Proteomes" id="UP000635606">
    <property type="component" value="Unassembled WGS sequence"/>
</dbReference>
<evidence type="ECO:0000256" key="5">
    <source>
        <dbReference type="SAM" id="Coils"/>
    </source>
</evidence>
<keyword evidence="3" id="KW-0963">Cytoplasm</keyword>
<dbReference type="InterPro" id="IPR045853">
    <property type="entry name" value="Pep_chain_release_fac_I_sf"/>
</dbReference>
<evidence type="ECO:0000256" key="1">
    <source>
        <dbReference type="ARBA" id="ARBA00010835"/>
    </source>
</evidence>
<dbReference type="Pfam" id="PF00472">
    <property type="entry name" value="RF-1"/>
    <property type="match status" value="1"/>
</dbReference>
<dbReference type="Pfam" id="PF03462">
    <property type="entry name" value="PCRF"/>
    <property type="match status" value="1"/>
</dbReference>
<keyword evidence="5" id="KW-0175">Coiled coil</keyword>
<dbReference type="GO" id="GO:0005737">
    <property type="term" value="C:cytoplasm"/>
    <property type="evidence" value="ECO:0007669"/>
    <property type="project" value="UniProtKB-ARBA"/>
</dbReference>
<gene>
    <name evidence="9" type="ORF">Voc01_089120</name>
</gene>
<reference evidence="9" key="1">
    <citation type="submission" date="2021-01" db="EMBL/GenBank/DDBJ databases">
        <title>Whole genome shotgun sequence of Virgisporangium ochraceum NBRC 16418.</title>
        <authorList>
            <person name="Komaki H."/>
            <person name="Tamura T."/>
        </authorList>
    </citation>
    <scope>NUCLEOTIDE SEQUENCE</scope>
    <source>
        <strain evidence="9">NBRC 16418</strain>
    </source>
</reference>
<proteinExistence type="inferred from homology"/>
<evidence type="ECO:0000256" key="4">
    <source>
        <dbReference type="ARBA" id="ARBA00022917"/>
    </source>
</evidence>
<dbReference type="InterPro" id="IPR050057">
    <property type="entry name" value="Prokaryotic/Mito_RF"/>
</dbReference>
<evidence type="ECO:0000259" key="7">
    <source>
        <dbReference type="Pfam" id="PF00472"/>
    </source>
</evidence>
<dbReference type="EMBL" id="BOPH01000128">
    <property type="protein sequence ID" value="GIJ73995.1"/>
    <property type="molecule type" value="Genomic_DNA"/>
</dbReference>
<evidence type="ECO:0008006" key="11">
    <source>
        <dbReference type="Google" id="ProtNLM"/>
    </source>
</evidence>
<name>A0A8J4A528_9ACTN</name>
<feature type="domain" description="Prokaryotic-type class I peptide chain release factors" evidence="7">
    <location>
        <begin position="168"/>
        <end position="270"/>
    </location>
</feature>
<dbReference type="PANTHER" id="PTHR43804">
    <property type="entry name" value="LD18447P"/>
    <property type="match status" value="1"/>
</dbReference>
<comment type="caution">
    <text evidence="9">The sequence shown here is derived from an EMBL/GenBank/DDBJ whole genome shotgun (WGS) entry which is preliminary data.</text>
</comment>
<evidence type="ECO:0000313" key="9">
    <source>
        <dbReference type="EMBL" id="GIJ73995.1"/>
    </source>
</evidence>